<gene>
    <name evidence="1" type="ORF">QJS35_30410</name>
</gene>
<accession>A0ABV1L3T3</accession>
<organism evidence="1 2">
    <name type="scientific">Cohnella silvisoli</name>
    <dbReference type="NCBI Taxonomy" id="2873699"/>
    <lineage>
        <taxon>Bacteria</taxon>
        <taxon>Bacillati</taxon>
        <taxon>Bacillota</taxon>
        <taxon>Bacilli</taxon>
        <taxon>Bacillales</taxon>
        <taxon>Paenibacillaceae</taxon>
        <taxon>Cohnella</taxon>
    </lineage>
</organism>
<protein>
    <submittedName>
        <fullName evidence="1">Uncharacterized protein</fullName>
    </submittedName>
</protein>
<dbReference type="Proteomes" id="UP001493487">
    <property type="component" value="Unassembled WGS sequence"/>
</dbReference>
<evidence type="ECO:0000313" key="1">
    <source>
        <dbReference type="EMBL" id="MEQ4486698.1"/>
    </source>
</evidence>
<name>A0ABV1L3T3_9BACL</name>
<sequence length="231" mass="26016">MKFEPQVPGVTKMLDSNSGEIVHLFEVMQKYGVKCSMEFKQDASLDPLCGITLQSVDLIEYFERQGGPDAVVVELGDLSLGFDLGIHSFYKEISDCQILICIASDHYSAWFNSDVISPEGIDEAKNYKEIHYGLDPKNIPSDIELTPQEAALITFIRSIEFEDVLDATFGIEHSIEKAKNMSHELHSEGRHYNARGFEERAEILEKLSELLGDANADYRAHINPDIEDTKQ</sequence>
<evidence type="ECO:0000313" key="2">
    <source>
        <dbReference type="Proteomes" id="UP001493487"/>
    </source>
</evidence>
<keyword evidence="2" id="KW-1185">Reference proteome</keyword>
<reference evidence="1 2" key="1">
    <citation type="journal article" date="2023" name="Genome Announc.">
        <title>Pan-Genome Analyses of the Genus Cohnella and Proposal of the Novel Species Cohnella silvisoli sp. nov., Isolated from Forest Soil.</title>
        <authorList>
            <person name="Wang C."/>
            <person name="Mao L."/>
            <person name="Bao G."/>
            <person name="Zhu H."/>
        </authorList>
    </citation>
    <scope>NUCLEOTIDE SEQUENCE [LARGE SCALE GENOMIC DNA]</scope>
    <source>
        <strain evidence="1 2">NL03-T5-1</strain>
    </source>
</reference>
<dbReference type="EMBL" id="JASKHM010000024">
    <property type="protein sequence ID" value="MEQ4486698.1"/>
    <property type="molecule type" value="Genomic_DNA"/>
</dbReference>
<comment type="caution">
    <text evidence="1">The sequence shown here is derived from an EMBL/GenBank/DDBJ whole genome shotgun (WGS) entry which is preliminary data.</text>
</comment>
<proteinExistence type="predicted"/>
<dbReference type="RefSeq" id="WP_232189779.1">
    <property type="nucleotide sequence ID" value="NZ_JAIOAP010000023.1"/>
</dbReference>